<evidence type="ECO:0000256" key="1">
    <source>
        <dbReference type="SAM" id="Phobius"/>
    </source>
</evidence>
<evidence type="ECO:0000313" key="3">
    <source>
        <dbReference type="Proteomes" id="UP000825935"/>
    </source>
</evidence>
<dbReference type="EMBL" id="CM035408">
    <property type="protein sequence ID" value="KAH7441119.1"/>
    <property type="molecule type" value="Genomic_DNA"/>
</dbReference>
<name>A0A8T2V9U1_CERRI</name>
<keyword evidence="1" id="KW-1133">Transmembrane helix</keyword>
<keyword evidence="1" id="KW-0472">Membrane</keyword>
<proteinExistence type="predicted"/>
<organism evidence="2 3">
    <name type="scientific">Ceratopteris richardii</name>
    <name type="common">Triangle waterfern</name>
    <dbReference type="NCBI Taxonomy" id="49495"/>
    <lineage>
        <taxon>Eukaryota</taxon>
        <taxon>Viridiplantae</taxon>
        <taxon>Streptophyta</taxon>
        <taxon>Embryophyta</taxon>
        <taxon>Tracheophyta</taxon>
        <taxon>Polypodiopsida</taxon>
        <taxon>Polypodiidae</taxon>
        <taxon>Polypodiales</taxon>
        <taxon>Pteridineae</taxon>
        <taxon>Pteridaceae</taxon>
        <taxon>Parkerioideae</taxon>
        <taxon>Ceratopteris</taxon>
    </lineage>
</organism>
<keyword evidence="1" id="KW-0812">Transmembrane</keyword>
<gene>
    <name evidence="2" type="ORF">KP509_03G026000</name>
</gene>
<protein>
    <submittedName>
        <fullName evidence="2">Uncharacterized protein</fullName>
    </submittedName>
</protein>
<dbReference type="AlphaFoldDB" id="A0A8T2V9U1"/>
<sequence>MATCNLSTCQNAGVVTSVPWRRADSGMRRVRCAAQSRKSGDESVASQRLIGANAQELKEALGVNDPPPQSKWDSRLDDMLDTVESLADSFTEATENGNFHMDATQFVLMLFPVWLLYLLVAADAIQLPFPLPFLEK</sequence>
<comment type="caution">
    <text evidence="2">The sequence shown here is derived from an EMBL/GenBank/DDBJ whole genome shotgun (WGS) entry which is preliminary data.</text>
</comment>
<accession>A0A8T2V9U1</accession>
<feature type="transmembrane region" description="Helical" evidence="1">
    <location>
        <begin position="106"/>
        <end position="129"/>
    </location>
</feature>
<dbReference type="Proteomes" id="UP000825935">
    <property type="component" value="Chromosome 3"/>
</dbReference>
<reference evidence="2" key="1">
    <citation type="submission" date="2021-08" db="EMBL/GenBank/DDBJ databases">
        <title>WGS assembly of Ceratopteris richardii.</title>
        <authorList>
            <person name="Marchant D.B."/>
            <person name="Chen G."/>
            <person name="Jenkins J."/>
            <person name="Shu S."/>
            <person name="Leebens-Mack J."/>
            <person name="Grimwood J."/>
            <person name="Schmutz J."/>
            <person name="Soltis P."/>
            <person name="Soltis D."/>
            <person name="Chen Z.-H."/>
        </authorList>
    </citation>
    <scope>NUCLEOTIDE SEQUENCE</scope>
    <source>
        <strain evidence="2">Whitten #5841</strain>
        <tissue evidence="2">Leaf</tissue>
    </source>
</reference>
<evidence type="ECO:0000313" key="2">
    <source>
        <dbReference type="EMBL" id="KAH7441119.1"/>
    </source>
</evidence>
<dbReference type="OrthoDB" id="10615704at2759"/>
<keyword evidence="3" id="KW-1185">Reference proteome</keyword>